<comment type="caution">
    <text evidence="1">The sequence shown here is derived from an EMBL/GenBank/DDBJ whole genome shotgun (WGS) entry which is preliminary data.</text>
</comment>
<name>A0ABV0R1X8_9TELE</name>
<gene>
    <name evidence="1" type="ORF">XENOCAPTIV_025059</name>
</gene>
<proteinExistence type="predicted"/>
<reference evidence="1 2" key="1">
    <citation type="submission" date="2021-06" db="EMBL/GenBank/DDBJ databases">
        <authorList>
            <person name="Palmer J.M."/>
        </authorList>
    </citation>
    <scope>NUCLEOTIDE SEQUENCE [LARGE SCALE GENOMIC DNA]</scope>
    <source>
        <strain evidence="1 2">XC_2019</strain>
        <tissue evidence="1">Muscle</tissue>
    </source>
</reference>
<feature type="non-terminal residue" evidence="1">
    <location>
        <position position="112"/>
    </location>
</feature>
<accession>A0ABV0R1X8</accession>
<organism evidence="1 2">
    <name type="scientific">Xenoophorus captivus</name>
    <dbReference type="NCBI Taxonomy" id="1517983"/>
    <lineage>
        <taxon>Eukaryota</taxon>
        <taxon>Metazoa</taxon>
        <taxon>Chordata</taxon>
        <taxon>Craniata</taxon>
        <taxon>Vertebrata</taxon>
        <taxon>Euteleostomi</taxon>
        <taxon>Actinopterygii</taxon>
        <taxon>Neopterygii</taxon>
        <taxon>Teleostei</taxon>
        <taxon>Neoteleostei</taxon>
        <taxon>Acanthomorphata</taxon>
        <taxon>Ovalentaria</taxon>
        <taxon>Atherinomorphae</taxon>
        <taxon>Cyprinodontiformes</taxon>
        <taxon>Goodeidae</taxon>
        <taxon>Xenoophorus</taxon>
    </lineage>
</organism>
<dbReference type="Proteomes" id="UP001434883">
    <property type="component" value="Unassembled WGS sequence"/>
</dbReference>
<protein>
    <recommendedName>
        <fullName evidence="3">MHC class I antigen</fullName>
    </recommendedName>
</protein>
<evidence type="ECO:0008006" key="3">
    <source>
        <dbReference type="Google" id="ProtNLM"/>
    </source>
</evidence>
<evidence type="ECO:0000313" key="2">
    <source>
        <dbReference type="Proteomes" id="UP001434883"/>
    </source>
</evidence>
<dbReference type="EMBL" id="JAHRIN010031186">
    <property type="protein sequence ID" value="MEQ2202129.1"/>
    <property type="molecule type" value="Genomic_DNA"/>
</dbReference>
<feature type="non-terminal residue" evidence="1">
    <location>
        <position position="1"/>
    </location>
</feature>
<sequence length="112" mass="12718">ADYGWFWSQILHFQYVWEGESVTCGSDWHPPQGEELSLSHLFRTPPGCLLQEVYQAPPIRRSPAGQLRTCWEDCVLAGLDTPLPWNWRCLKSGKSGISAQSAAPMSWINTRQ</sequence>
<keyword evidence="2" id="KW-1185">Reference proteome</keyword>
<evidence type="ECO:0000313" key="1">
    <source>
        <dbReference type="EMBL" id="MEQ2202129.1"/>
    </source>
</evidence>